<reference evidence="2" key="2">
    <citation type="submission" date="2021-04" db="EMBL/GenBank/DDBJ databases">
        <authorList>
            <person name="Podell S."/>
        </authorList>
    </citation>
    <scope>NUCLEOTIDE SEQUENCE</scope>
    <source>
        <strain evidence="2">Hildebrandi</strain>
    </source>
</reference>
<comment type="caution">
    <text evidence="2">The sequence shown here is derived from an EMBL/GenBank/DDBJ whole genome shotgun (WGS) entry which is preliminary data.</text>
</comment>
<evidence type="ECO:0000313" key="2">
    <source>
        <dbReference type="EMBL" id="KAG7356045.1"/>
    </source>
</evidence>
<protein>
    <submittedName>
        <fullName evidence="2">Uncharacterized protein</fullName>
    </submittedName>
</protein>
<feature type="compositionally biased region" description="Polar residues" evidence="1">
    <location>
        <begin position="35"/>
        <end position="49"/>
    </location>
</feature>
<feature type="region of interest" description="Disordered" evidence="1">
    <location>
        <begin position="1"/>
        <end position="49"/>
    </location>
</feature>
<keyword evidence="3" id="KW-1185">Reference proteome</keyword>
<dbReference type="Proteomes" id="UP000693970">
    <property type="component" value="Unassembled WGS sequence"/>
</dbReference>
<name>A0A9K3L5G0_9STRA</name>
<dbReference type="EMBL" id="JAGRRH010000015">
    <property type="protein sequence ID" value="KAG7356045.1"/>
    <property type="molecule type" value="Genomic_DNA"/>
</dbReference>
<dbReference type="AlphaFoldDB" id="A0A9K3L5G0"/>
<gene>
    <name evidence="2" type="ORF">IV203_000731</name>
</gene>
<accession>A0A9K3L5G0</accession>
<reference evidence="2" key="1">
    <citation type="journal article" date="2021" name="Sci. Rep.">
        <title>Diploid genomic architecture of Nitzschia inconspicua, an elite biomass production diatom.</title>
        <authorList>
            <person name="Oliver A."/>
            <person name="Podell S."/>
            <person name="Pinowska A."/>
            <person name="Traller J.C."/>
            <person name="Smith S.R."/>
            <person name="McClure R."/>
            <person name="Beliaev A."/>
            <person name="Bohutskyi P."/>
            <person name="Hill E.A."/>
            <person name="Rabines A."/>
            <person name="Zheng H."/>
            <person name="Allen L.Z."/>
            <person name="Kuo A."/>
            <person name="Grigoriev I.V."/>
            <person name="Allen A.E."/>
            <person name="Hazlebeck D."/>
            <person name="Allen E.E."/>
        </authorList>
    </citation>
    <scope>NUCLEOTIDE SEQUENCE</scope>
    <source>
        <strain evidence="2">Hildebrandi</strain>
    </source>
</reference>
<sequence>MTKCANKAPIPQYSDPGEPNLISDGEDSVDFSENVVESSGSQTNANGNTFSKHVRINSDEAPDQPIPSTSHSQQQKHLLGILEVSKYFCHDNLEDHNSEIERGVASGLASLLRRSLFFYEQGREKRERSKDFKTSGLEYIVSLSTSLTMVLHCSEPVLEHHIQEFESDLLAALQTIGNIFGSHCEEDSILKTVVLKNVCRTVGLIQRYVIHHTEMYVEILLKIVTGESSPNSVKVDAADTIFLVLETFPLQTSPGIVKLLEANSSALISVLSTAAIPVSDDEPNPTLRLFDLASVSVMIRAKMMKRRCTVLAIVRHFRHASMDVRRKAYLFCHELVDDPDASNCYSSSLFLENVVVDALVEAAAVESDPDTQLLVASLLCKITKIQPFPSTAAMDQARRLAFSASNESIVTECGVAYCEGMKKEPFPNHQHISALLDFTTLPHSNVRAKAFESLETLLTKSESVEILLKDTPFLEKFAETVSGGSDDDCEAALNILRQLSRSSRHHDTICQHASLLGSLIAFVAQEDVTNRKAHFYGVEIILALLSNGETTAAFLPFRRLLPWLVSFLNRTTADDAFKEQVVAVIIRLSTAYLEQDV</sequence>
<organism evidence="2 3">
    <name type="scientific">Nitzschia inconspicua</name>
    <dbReference type="NCBI Taxonomy" id="303405"/>
    <lineage>
        <taxon>Eukaryota</taxon>
        <taxon>Sar</taxon>
        <taxon>Stramenopiles</taxon>
        <taxon>Ochrophyta</taxon>
        <taxon>Bacillariophyta</taxon>
        <taxon>Bacillariophyceae</taxon>
        <taxon>Bacillariophycidae</taxon>
        <taxon>Bacillariales</taxon>
        <taxon>Bacillariaceae</taxon>
        <taxon>Nitzschia</taxon>
    </lineage>
</organism>
<proteinExistence type="predicted"/>
<evidence type="ECO:0000256" key="1">
    <source>
        <dbReference type="SAM" id="MobiDB-lite"/>
    </source>
</evidence>
<evidence type="ECO:0000313" key="3">
    <source>
        <dbReference type="Proteomes" id="UP000693970"/>
    </source>
</evidence>